<protein>
    <submittedName>
        <fullName evidence="1">Uncharacterized protein</fullName>
    </submittedName>
</protein>
<dbReference type="Proteomes" id="UP000198284">
    <property type="component" value="Unassembled WGS sequence"/>
</dbReference>
<evidence type="ECO:0000313" key="1">
    <source>
        <dbReference type="EMBL" id="SNT10325.1"/>
    </source>
</evidence>
<reference evidence="1 2" key="1">
    <citation type="submission" date="2017-06" db="EMBL/GenBank/DDBJ databases">
        <authorList>
            <person name="Kim H.J."/>
            <person name="Triplett B.A."/>
        </authorList>
    </citation>
    <scope>NUCLEOTIDE SEQUENCE [LARGE SCALE GENOMIC DNA]</scope>
    <source>
        <strain evidence="1 2">U15</strain>
    </source>
</reference>
<name>A0A239JWY6_9BURK</name>
<organism evidence="1 2">
    <name type="scientific">Noviherbaspirillum humi</name>
    <dbReference type="NCBI Taxonomy" id="1688639"/>
    <lineage>
        <taxon>Bacteria</taxon>
        <taxon>Pseudomonadati</taxon>
        <taxon>Pseudomonadota</taxon>
        <taxon>Betaproteobacteria</taxon>
        <taxon>Burkholderiales</taxon>
        <taxon>Oxalobacteraceae</taxon>
        <taxon>Noviherbaspirillum</taxon>
    </lineage>
</organism>
<evidence type="ECO:0000313" key="2">
    <source>
        <dbReference type="Proteomes" id="UP000198284"/>
    </source>
</evidence>
<proteinExistence type="predicted"/>
<dbReference type="EMBL" id="FZOT01000014">
    <property type="protein sequence ID" value="SNT10325.1"/>
    <property type="molecule type" value="Genomic_DNA"/>
</dbReference>
<dbReference type="AlphaFoldDB" id="A0A239JWY6"/>
<dbReference type="RefSeq" id="WP_089400644.1">
    <property type="nucleotide sequence ID" value="NZ_FZOT01000014.1"/>
</dbReference>
<gene>
    <name evidence="1" type="ORF">SAMN06265795_11416</name>
</gene>
<accession>A0A239JWY6</accession>
<sequence length="392" mass="42087">MSKSPLPFLTVLSGIQSGVGLELAADDNYIIGAQPHDDVILRDAGDGRALVRICPAEEALPERLFITAILGNVSVNGDTLAIGMSRELPLPVWLTVGDVTLGIGIGIEQDAWAGIVAGGPSGEVLSKRQFFGRRAVAVIATSALALMLAAGAVYWHQSQNPDTSQISLSKPERARQKLLEKLPQEVKKRLLIDVTPQGELVVSGYVADDAVEAGIRRAAAASALRVNVRIHNAQQVAAELSAQLLKLGIAEPVRPDGAGGYAITLASAQWPAVRERLAKWDGDKTALREVVFDFTDAWDKDSGKLLSARFNADGPADETSREIAIHLPQATLAERYRRIVRLQTQPSQALVLQNGERVLVGAHLGNDVYLHQVVSGAVMLRRGPVLRAYPLR</sequence>
<keyword evidence="2" id="KW-1185">Reference proteome</keyword>